<keyword evidence="3 13" id="KW-0812">Transmembrane</keyword>
<gene>
    <name evidence="15" type="ORF">PFISCL1PPCAC_2623</name>
</gene>
<evidence type="ECO:0000256" key="5">
    <source>
        <dbReference type="ARBA" id="ARBA00022989"/>
    </source>
</evidence>
<dbReference type="SUPFAM" id="SSF51735">
    <property type="entry name" value="NAD(P)-binding Rossmann-fold domains"/>
    <property type="match status" value="1"/>
</dbReference>
<keyword evidence="8 13" id="KW-0472">Membrane</keyword>
<name>A0AAV5UVM9_9BILA</name>
<reference evidence="15" key="1">
    <citation type="submission" date="2023-10" db="EMBL/GenBank/DDBJ databases">
        <title>Genome assembly of Pristionchus species.</title>
        <authorList>
            <person name="Yoshida K."/>
            <person name="Sommer R.J."/>
        </authorList>
    </citation>
    <scope>NUCLEOTIDE SEQUENCE</scope>
    <source>
        <strain evidence="15">RS5133</strain>
    </source>
</reference>
<dbReference type="FunFam" id="3.40.50.720:FF:000131">
    <property type="entry name" value="Short-chain dehydrogenase/reductase 3"/>
    <property type="match status" value="1"/>
</dbReference>
<evidence type="ECO:0000256" key="4">
    <source>
        <dbReference type="ARBA" id="ARBA00022857"/>
    </source>
</evidence>
<evidence type="ECO:0000313" key="16">
    <source>
        <dbReference type="Proteomes" id="UP001432322"/>
    </source>
</evidence>
<proteinExistence type="inferred from homology"/>
<evidence type="ECO:0000256" key="1">
    <source>
        <dbReference type="ARBA" id="ARBA00004141"/>
    </source>
</evidence>
<keyword evidence="16" id="KW-1185">Reference proteome</keyword>
<comment type="caution">
    <text evidence="15">The sequence shown here is derived from an EMBL/GenBank/DDBJ whole genome shotgun (WGS) entry which is preliminary data.</text>
</comment>
<evidence type="ECO:0000256" key="10">
    <source>
        <dbReference type="ARBA" id="ARBA00068717"/>
    </source>
</evidence>
<keyword evidence="4" id="KW-0521">NADP</keyword>
<dbReference type="EMBL" id="BTSY01000001">
    <property type="protein sequence ID" value="GMT11326.1"/>
    <property type="molecule type" value="Genomic_DNA"/>
</dbReference>
<keyword evidence="5 13" id="KW-1133">Transmembrane helix</keyword>
<evidence type="ECO:0000256" key="6">
    <source>
        <dbReference type="ARBA" id="ARBA00023002"/>
    </source>
</evidence>
<dbReference type="PRINTS" id="PR00081">
    <property type="entry name" value="GDHRDH"/>
</dbReference>
<evidence type="ECO:0000256" key="7">
    <source>
        <dbReference type="ARBA" id="ARBA00023098"/>
    </source>
</evidence>
<dbReference type="PRINTS" id="PR00080">
    <property type="entry name" value="SDRFAMILY"/>
</dbReference>
<dbReference type="PANTHER" id="PTHR24322:SF742">
    <property type="entry name" value="PROTEIN DHS-3"/>
    <property type="match status" value="1"/>
</dbReference>
<keyword evidence="14" id="KW-0732">Signal</keyword>
<dbReference type="Gene3D" id="3.40.50.720">
    <property type="entry name" value="NAD(P)-binding Rossmann-like Domain"/>
    <property type="match status" value="1"/>
</dbReference>
<dbReference type="CDD" id="cd05339">
    <property type="entry name" value="17beta-HSDXI-like_SDR_c"/>
    <property type="match status" value="1"/>
</dbReference>
<dbReference type="GO" id="GO:0005811">
    <property type="term" value="C:lipid droplet"/>
    <property type="evidence" value="ECO:0007669"/>
    <property type="project" value="TreeGrafter"/>
</dbReference>
<keyword evidence="7" id="KW-0443">Lipid metabolism</keyword>
<feature type="chain" id="PRO_5043686198" description="Short-chain dehydrogenase/reductase 3" evidence="14">
    <location>
        <begin position="25"/>
        <end position="339"/>
    </location>
</feature>
<dbReference type="PANTHER" id="PTHR24322">
    <property type="entry name" value="PKSB"/>
    <property type="match status" value="1"/>
</dbReference>
<comment type="subcellular location">
    <subcellularLocation>
        <location evidence="1">Membrane</location>
        <topology evidence="1">Multi-pass membrane protein</topology>
    </subcellularLocation>
</comment>
<evidence type="ECO:0000256" key="11">
    <source>
        <dbReference type="ARBA" id="ARBA00082544"/>
    </source>
</evidence>
<evidence type="ECO:0000313" key="15">
    <source>
        <dbReference type="EMBL" id="GMT11326.1"/>
    </source>
</evidence>
<evidence type="ECO:0000256" key="3">
    <source>
        <dbReference type="ARBA" id="ARBA00022692"/>
    </source>
</evidence>
<dbReference type="GO" id="GO:0016020">
    <property type="term" value="C:membrane"/>
    <property type="evidence" value="ECO:0007669"/>
    <property type="project" value="UniProtKB-SubCell"/>
</dbReference>
<sequence>LHFRAFPSFLLTGLSSLFLSLLSSTPMMYKEPKTGYNIHNAAPIEKIFIFVHLVLISIWECLVAVVSNLAPLGWCRYKDISGQNILITGSANGLGRLMALQLAKHDEVTLLLWDRDEVGLKKVKEECESIGAKVQTFIVDMTKSGEIKKAAQRIMKEVRRIDILINNAGIGIGGKILEISEENVRKTFEVNTLSHFWMIKEFLPDMYDRNLGHIVSIASLGGITVSPQDLITYCSSKFASLAFMEGLENEATCLGKTGVRFTTVCPGYFQSPLLNNLTSKTNMPVMTPEYVAESAVDAILRELRIAMVPRTLYAAYIFKGLVPRTVSSRILTTLFRNSR</sequence>
<keyword evidence="6" id="KW-0560">Oxidoreductase</keyword>
<accession>A0AAV5UVM9</accession>
<dbReference type="AlphaFoldDB" id="A0AAV5UVM9"/>
<dbReference type="GO" id="GO:0052650">
    <property type="term" value="F:all-trans-retinol dehydrogenase (NADP+) activity"/>
    <property type="evidence" value="ECO:0007669"/>
    <property type="project" value="UniProtKB-ARBA"/>
</dbReference>
<dbReference type="InterPro" id="IPR036291">
    <property type="entry name" value="NAD(P)-bd_dom_sf"/>
</dbReference>
<evidence type="ECO:0000256" key="14">
    <source>
        <dbReference type="SAM" id="SignalP"/>
    </source>
</evidence>
<feature type="signal peptide" evidence="14">
    <location>
        <begin position="1"/>
        <end position="24"/>
    </location>
</feature>
<evidence type="ECO:0000256" key="13">
    <source>
        <dbReference type="SAM" id="Phobius"/>
    </source>
</evidence>
<dbReference type="InterPro" id="IPR002347">
    <property type="entry name" value="SDR_fam"/>
</dbReference>
<protein>
    <recommendedName>
        <fullName evidence="10">Short-chain dehydrogenase/reductase 3</fullName>
    </recommendedName>
    <alternativeName>
        <fullName evidence="11">Retinal short-chain dehydrogenase/reductase 1</fullName>
    </alternativeName>
</protein>
<organism evidence="15 16">
    <name type="scientific">Pristionchus fissidentatus</name>
    <dbReference type="NCBI Taxonomy" id="1538716"/>
    <lineage>
        <taxon>Eukaryota</taxon>
        <taxon>Metazoa</taxon>
        <taxon>Ecdysozoa</taxon>
        <taxon>Nematoda</taxon>
        <taxon>Chromadorea</taxon>
        <taxon>Rhabditida</taxon>
        <taxon>Rhabditina</taxon>
        <taxon>Diplogasteromorpha</taxon>
        <taxon>Diplogasteroidea</taxon>
        <taxon>Neodiplogasteridae</taxon>
        <taxon>Pristionchus</taxon>
    </lineage>
</organism>
<evidence type="ECO:0000256" key="8">
    <source>
        <dbReference type="ARBA" id="ARBA00023136"/>
    </source>
</evidence>
<evidence type="ECO:0000256" key="2">
    <source>
        <dbReference type="ARBA" id="ARBA00006484"/>
    </source>
</evidence>
<comment type="function">
    <text evidence="9">Catalyzes the reduction of all-trans-retinal to all-trans-retinol in the presence of NADPH.</text>
</comment>
<comment type="similarity">
    <text evidence="2 12">Belongs to the short-chain dehydrogenases/reductases (SDR) family.</text>
</comment>
<dbReference type="Proteomes" id="UP001432322">
    <property type="component" value="Unassembled WGS sequence"/>
</dbReference>
<feature type="non-terminal residue" evidence="15">
    <location>
        <position position="1"/>
    </location>
</feature>
<evidence type="ECO:0000256" key="9">
    <source>
        <dbReference type="ARBA" id="ARBA00059620"/>
    </source>
</evidence>
<dbReference type="Pfam" id="PF00106">
    <property type="entry name" value="adh_short"/>
    <property type="match status" value="1"/>
</dbReference>
<feature type="transmembrane region" description="Helical" evidence="13">
    <location>
        <begin position="47"/>
        <end position="70"/>
    </location>
</feature>
<evidence type="ECO:0000256" key="12">
    <source>
        <dbReference type="RuleBase" id="RU000363"/>
    </source>
</evidence>